<name>A0AC60P0T9_IXOPE</name>
<comment type="caution">
    <text evidence="1">The sequence shown here is derived from an EMBL/GenBank/DDBJ whole genome shotgun (WGS) entry which is preliminary data.</text>
</comment>
<reference evidence="1 2" key="1">
    <citation type="journal article" date="2020" name="Cell">
        <title>Large-Scale Comparative Analyses of Tick Genomes Elucidate Their Genetic Diversity and Vector Capacities.</title>
        <authorList>
            <consortium name="Tick Genome and Microbiome Consortium (TIGMIC)"/>
            <person name="Jia N."/>
            <person name="Wang J."/>
            <person name="Shi W."/>
            <person name="Du L."/>
            <person name="Sun Y."/>
            <person name="Zhan W."/>
            <person name="Jiang J.F."/>
            <person name="Wang Q."/>
            <person name="Zhang B."/>
            <person name="Ji P."/>
            <person name="Bell-Sakyi L."/>
            <person name="Cui X.M."/>
            <person name="Yuan T.T."/>
            <person name="Jiang B.G."/>
            <person name="Yang W.F."/>
            <person name="Lam T.T."/>
            <person name="Chang Q.C."/>
            <person name="Ding S.J."/>
            <person name="Wang X.J."/>
            <person name="Zhu J.G."/>
            <person name="Ruan X.D."/>
            <person name="Zhao L."/>
            <person name="Wei J.T."/>
            <person name="Ye R.Z."/>
            <person name="Que T.C."/>
            <person name="Du C.H."/>
            <person name="Zhou Y.H."/>
            <person name="Cheng J.X."/>
            <person name="Dai P.F."/>
            <person name="Guo W.B."/>
            <person name="Han X.H."/>
            <person name="Huang E.J."/>
            <person name="Li L.F."/>
            <person name="Wei W."/>
            <person name="Gao Y.C."/>
            <person name="Liu J.Z."/>
            <person name="Shao H.Z."/>
            <person name="Wang X."/>
            <person name="Wang C.C."/>
            <person name="Yang T.C."/>
            <person name="Huo Q.B."/>
            <person name="Li W."/>
            <person name="Chen H.Y."/>
            <person name="Chen S.E."/>
            <person name="Zhou L.G."/>
            <person name="Ni X.B."/>
            <person name="Tian J.H."/>
            <person name="Sheng Y."/>
            <person name="Liu T."/>
            <person name="Pan Y.S."/>
            <person name="Xia L.Y."/>
            <person name="Li J."/>
            <person name="Zhao F."/>
            <person name="Cao W.C."/>
        </authorList>
    </citation>
    <scope>NUCLEOTIDE SEQUENCE [LARGE SCALE GENOMIC DNA]</scope>
    <source>
        <strain evidence="1">Iper-2018</strain>
    </source>
</reference>
<evidence type="ECO:0000313" key="1">
    <source>
        <dbReference type="EMBL" id="KAG0412951.1"/>
    </source>
</evidence>
<gene>
    <name evidence="1" type="ORF">HPB47_009921</name>
</gene>
<keyword evidence="2" id="KW-1185">Reference proteome</keyword>
<organism evidence="1 2">
    <name type="scientific">Ixodes persulcatus</name>
    <name type="common">Taiga tick</name>
    <dbReference type="NCBI Taxonomy" id="34615"/>
    <lineage>
        <taxon>Eukaryota</taxon>
        <taxon>Metazoa</taxon>
        <taxon>Ecdysozoa</taxon>
        <taxon>Arthropoda</taxon>
        <taxon>Chelicerata</taxon>
        <taxon>Arachnida</taxon>
        <taxon>Acari</taxon>
        <taxon>Parasitiformes</taxon>
        <taxon>Ixodida</taxon>
        <taxon>Ixodoidea</taxon>
        <taxon>Ixodidae</taxon>
        <taxon>Ixodinae</taxon>
        <taxon>Ixodes</taxon>
    </lineage>
</organism>
<feature type="non-terminal residue" evidence="1">
    <location>
        <position position="1"/>
    </location>
</feature>
<accession>A0AC60P0T9</accession>
<feature type="non-terminal residue" evidence="1">
    <location>
        <position position="153"/>
    </location>
</feature>
<protein>
    <submittedName>
        <fullName evidence="1">Uncharacterized protein</fullName>
    </submittedName>
</protein>
<proteinExistence type="predicted"/>
<evidence type="ECO:0000313" key="2">
    <source>
        <dbReference type="Proteomes" id="UP000805193"/>
    </source>
</evidence>
<sequence length="153" mass="16311">AMTMVHRGYVQVLPSGTSANKHKRDRLADAVALGHVSKGCALVTTPRANAGVAGVRRLEMIGARGDKCIRIKTHPSHSIIDSVHEWERDGLFPVLRKDRRAQDDVPVSPSRSSGGGGGAGDGTKTSPCAQGSNRSRHQPVLPPLPIMAPRRSK</sequence>
<dbReference type="Proteomes" id="UP000805193">
    <property type="component" value="Unassembled WGS sequence"/>
</dbReference>
<dbReference type="EMBL" id="JABSTQ010011307">
    <property type="protein sequence ID" value="KAG0412951.1"/>
    <property type="molecule type" value="Genomic_DNA"/>
</dbReference>